<feature type="signal peptide" evidence="1">
    <location>
        <begin position="1"/>
        <end position="20"/>
    </location>
</feature>
<dbReference type="OrthoDB" id="10369549at2759"/>
<evidence type="ECO:0000256" key="1">
    <source>
        <dbReference type="SAM" id="SignalP"/>
    </source>
</evidence>
<dbReference type="AlphaFoldDB" id="A0A2P5DRE0"/>
<keyword evidence="1" id="KW-0732">Signal</keyword>
<dbReference type="Proteomes" id="UP000237000">
    <property type="component" value="Unassembled WGS sequence"/>
</dbReference>
<sequence length="124" mass="14119">MNSGALNFFVMFLCCPLAQGKVHMPSSFSCSALYPAAAFLQLHQSSEKDQNLAFCAKCVYFNLYKHQTLSSMVEYTSKTKKIKIKIKRVFLLSSDVCNGQALRPNWNFMSNIRSCKQLYLIGRK</sequence>
<reference evidence="3" key="1">
    <citation type="submission" date="2016-06" db="EMBL/GenBank/DDBJ databases">
        <title>Parallel loss of symbiosis genes in relatives of nitrogen-fixing non-legume Parasponia.</title>
        <authorList>
            <person name="Van Velzen R."/>
            <person name="Holmer R."/>
            <person name="Bu F."/>
            <person name="Rutten L."/>
            <person name="Van Zeijl A."/>
            <person name="Liu W."/>
            <person name="Santuari L."/>
            <person name="Cao Q."/>
            <person name="Sharma T."/>
            <person name="Shen D."/>
            <person name="Roswanjaya Y."/>
            <person name="Wardhani T."/>
            <person name="Kalhor M.S."/>
            <person name="Jansen J."/>
            <person name="Van den Hoogen J."/>
            <person name="Gungor B."/>
            <person name="Hartog M."/>
            <person name="Hontelez J."/>
            <person name="Verver J."/>
            <person name="Yang W.-C."/>
            <person name="Schijlen E."/>
            <person name="Repin R."/>
            <person name="Schilthuizen M."/>
            <person name="Schranz E."/>
            <person name="Heidstra R."/>
            <person name="Miyata K."/>
            <person name="Fedorova E."/>
            <person name="Kohlen W."/>
            <person name="Bisseling T."/>
            <person name="Smit S."/>
            <person name="Geurts R."/>
        </authorList>
    </citation>
    <scope>NUCLEOTIDE SEQUENCE [LARGE SCALE GENOMIC DNA]</scope>
    <source>
        <strain evidence="3">cv. RG33-2</strain>
    </source>
</reference>
<evidence type="ECO:0000313" key="2">
    <source>
        <dbReference type="EMBL" id="PON75839.1"/>
    </source>
</evidence>
<dbReference type="InParanoid" id="A0A2P5DRE0"/>
<proteinExistence type="predicted"/>
<protein>
    <submittedName>
        <fullName evidence="2">Uncharacterized protein</fullName>
    </submittedName>
</protein>
<dbReference type="EMBL" id="JXTC01000254">
    <property type="protein sequence ID" value="PON75839.1"/>
    <property type="molecule type" value="Genomic_DNA"/>
</dbReference>
<accession>A0A2P5DRE0</accession>
<keyword evidence="3" id="KW-1185">Reference proteome</keyword>
<organism evidence="2 3">
    <name type="scientific">Trema orientale</name>
    <name type="common">Charcoal tree</name>
    <name type="synonym">Celtis orientalis</name>
    <dbReference type="NCBI Taxonomy" id="63057"/>
    <lineage>
        <taxon>Eukaryota</taxon>
        <taxon>Viridiplantae</taxon>
        <taxon>Streptophyta</taxon>
        <taxon>Embryophyta</taxon>
        <taxon>Tracheophyta</taxon>
        <taxon>Spermatophyta</taxon>
        <taxon>Magnoliopsida</taxon>
        <taxon>eudicotyledons</taxon>
        <taxon>Gunneridae</taxon>
        <taxon>Pentapetalae</taxon>
        <taxon>rosids</taxon>
        <taxon>fabids</taxon>
        <taxon>Rosales</taxon>
        <taxon>Cannabaceae</taxon>
        <taxon>Trema</taxon>
    </lineage>
</organism>
<name>A0A2P5DRE0_TREOI</name>
<evidence type="ECO:0000313" key="3">
    <source>
        <dbReference type="Proteomes" id="UP000237000"/>
    </source>
</evidence>
<gene>
    <name evidence="2" type="ORF">TorRG33x02_244530</name>
</gene>
<feature type="chain" id="PRO_5015162174" evidence="1">
    <location>
        <begin position="21"/>
        <end position="124"/>
    </location>
</feature>
<comment type="caution">
    <text evidence="2">The sequence shown here is derived from an EMBL/GenBank/DDBJ whole genome shotgun (WGS) entry which is preliminary data.</text>
</comment>